<sequence length="52" mass="6092">MINIITNQPIQPLLIGKVGKSYGILGWITIFSFTEEKSKIFDYLPWFFVKKK</sequence>
<dbReference type="Proteomes" id="UP000298594">
    <property type="component" value="Chromosome"/>
</dbReference>
<evidence type="ECO:0000259" key="1">
    <source>
        <dbReference type="Pfam" id="PF01782"/>
    </source>
</evidence>
<proteinExistence type="predicted"/>
<organism evidence="2 3">
    <name type="scientific">Buchnera aphidicola</name>
    <name type="common">Brachycaudus cardui</name>
    <dbReference type="NCBI Taxonomy" id="557993"/>
    <lineage>
        <taxon>Bacteria</taxon>
        <taxon>Pseudomonadati</taxon>
        <taxon>Pseudomonadota</taxon>
        <taxon>Gammaproteobacteria</taxon>
        <taxon>Enterobacterales</taxon>
        <taxon>Erwiniaceae</taxon>
        <taxon>Buchnera</taxon>
    </lineage>
</organism>
<reference evidence="2 3" key="2">
    <citation type="submission" date="2019-05" db="EMBL/GenBank/DDBJ databases">
        <title>Genome evolution of the obligate endosymbiont Buchnera aphidicola.</title>
        <authorList>
            <person name="Moran N.A."/>
        </authorList>
    </citation>
    <scope>NUCLEOTIDE SEQUENCE [LARGE SCALE GENOMIC DNA]</scope>
    <source>
        <strain evidence="2 3">Bca</strain>
    </source>
</reference>
<gene>
    <name evidence="2" type="ORF">D9V67_02015</name>
</gene>
<dbReference type="OrthoDB" id="9783509at2"/>
<dbReference type="EMBL" id="CP034879">
    <property type="protein sequence ID" value="QCI20739.1"/>
    <property type="molecule type" value="Genomic_DNA"/>
</dbReference>
<dbReference type="InterPro" id="IPR036976">
    <property type="entry name" value="RimM_N_sf"/>
</dbReference>
<accession>A0A4D6XXU6</accession>
<name>A0A4D6XXU6_9GAMM</name>
<feature type="domain" description="RimM N-terminal" evidence="1">
    <location>
        <begin position="15"/>
        <end position="51"/>
    </location>
</feature>
<dbReference type="Gene3D" id="2.40.30.60">
    <property type="entry name" value="RimM"/>
    <property type="match status" value="1"/>
</dbReference>
<dbReference type="InterPro" id="IPR002676">
    <property type="entry name" value="RimM_N"/>
</dbReference>
<evidence type="ECO:0000313" key="2">
    <source>
        <dbReference type="EMBL" id="QCI20739.1"/>
    </source>
</evidence>
<dbReference type="Pfam" id="PF01782">
    <property type="entry name" value="RimM"/>
    <property type="match status" value="1"/>
</dbReference>
<dbReference type="GO" id="GO:0006364">
    <property type="term" value="P:rRNA processing"/>
    <property type="evidence" value="ECO:0007669"/>
    <property type="project" value="InterPro"/>
</dbReference>
<dbReference type="AlphaFoldDB" id="A0A4D6XXU6"/>
<protein>
    <recommendedName>
        <fullName evidence="1">RimM N-terminal domain-containing protein</fullName>
    </recommendedName>
</protein>
<dbReference type="InterPro" id="IPR009000">
    <property type="entry name" value="Transl_B-barrel_sf"/>
</dbReference>
<evidence type="ECO:0000313" key="3">
    <source>
        <dbReference type="Proteomes" id="UP000298594"/>
    </source>
</evidence>
<dbReference type="SUPFAM" id="SSF50447">
    <property type="entry name" value="Translation proteins"/>
    <property type="match status" value="1"/>
</dbReference>
<reference evidence="2 3" key="1">
    <citation type="submission" date="2018-12" db="EMBL/GenBank/DDBJ databases">
        <authorList>
            <person name="Chong R.A."/>
        </authorList>
    </citation>
    <scope>NUCLEOTIDE SEQUENCE [LARGE SCALE GENOMIC DNA]</scope>
    <source>
        <strain evidence="2 3">Bca</strain>
    </source>
</reference>